<dbReference type="Pfam" id="PF16154">
    <property type="entry name" value="DUF4862"/>
    <property type="match status" value="1"/>
</dbReference>
<evidence type="ECO:0000313" key="1">
    <source>
        <dbReference type="EMBL" id="TDE94906.1"/>
    </source>
</evidence>
<name>A0ABY2E4T6_9MICO</name>
<dbReference type="Proteomes" id="UP000504882">
    <property type="component" value="Unassembled WGS sequence"/>
</dbReference>
<gene>
    <name evidence="1" type="ORF">EXU48_08970</name>
</gene>
<dbReference type="EMBL" id="SMNA01000004">
    <property type="protein sequence ID" value="TDE94906.1"/>
    <property type="molecule type" value="Genomic_DNA"/>
</dbReference>
<accession>A0ABY2E4T6</accession>
<reference evidence="1 2" key="1">
    <citation type="submission" date="2019-03" db="EMBL/GenBank/DDBJ databases">
        <title>Genomic features of bacteria from cold environments.</title>
        <authorList>
            <person name="Shen L."/>
        </authorList>
    </citation>
    <scope>NUCLEOTIDE SEQUENCE [LARGE SCALE GENOMIC DNA]</scope>
    <source>
        <strain evidence="2">T3246-1</strain>
    </source>
</reference>
<dbReference type="Gene3D" id="3.20.20.150">
    <property type="entry name" value="Divalent-metal-dependent TIM barrel enzymes"/>
    <property type="match status" value="1"/>
</dbReference>
<proteinExistence type="predicted"/>
<comment type="caution">
    <text evidence="1">The sequence shown here is derived from an EMBL/GenBank/DDBJ whole genome shotgun (WGS) entry which is preliminary data.</text>
</comment>
<protein>
    <submittedName>
        <fullName evidence="1">DUF4862 family protein</fullName>
    </submittedName>
</protein>
<dbReference type="InterPro" id="IPR032344">
    <property type="entry name" value="DUF4862"/>
</dbReference>
<dbReference type="InterPro" id="IPR036237">
    <property type="entry name" value="Xyl_isomerase-like_sf"/>
</dbReference>
<dbReference type="SUPFAM" id="SSF51658">
    <property type="entry name" value="Xylose isomerase-like"/>
    <property type="match status" value="1"/>
</dbReference>
<organism evidence="1 2">
    <name type="scientific">Occultella glacieicola</name>
    <dbReference type="NCBI Taxonomy" id="2518684"/>
    <lineage>
        <taxon>Bacteria</taxon>
        <taxon>Bacillati</taxon>
        <taxon>Actinomycetota</taxon>
        <taxon>Actinomycetes</taxon>
        <taxon>Micrococcales</taxon>
        <taxon>Ruaniaceae</taxon>
        <taxon>Occultella</taxon>
    </lineage>
</organism>
<evidence type="ECO:0000313" key="2">
    <source>
        <dbReference type="Proteomes" id="UP000504882"/>
    </source>
</evidence>
<sequence length="327" mass="33993">MSTMTAGGGLVLGAYALFAGRTPDELPDAYRALAELPDVDTLEIPLEDAVGASPGWVAGADGLPTLVPEGWDLVITCIPTVMARLAADPRYGLASTDTDGRAAAVEDVRRALTVAKRAADLAGRQRVRAIEINSAPTGSASVGEFERSLTELLEAESTGTTLAVEHCDAPRPGRTPQKGFLEAHAELTVIEALGDERLGLTVNWGRSAIEGRSAQTPEEHVRLAAERGRLAGIMFSGASPDSGPWGVPWQDGHIAPRGAGGQGIWAESLLGPEELRRTFEAAGAGAPCYRGVKVTAGPPSRPVAQRLQVARDAVAMVLAAERGPAGS</sequence>
<keyword evidence="2" id="KW-1185">Reference proteome</keyword>